<comment type="caution">
    <text evidence="2">The sequence shown here is derived from an EMBL/GenBank/DDBJ whole genome shotgun (WGS) entry which is preliminary data.</text>
</comment>
<keyword evidence="1" id="KW-0812">Transmembrane</keyword>
<keyword evidence="3" id="KW-1185">Reference proteome</keyword>
<keyword evidence="1" id="KW-1133">Transmembrane helix</keyword>
<evidence type="ECO:0000256" key="1">
    <source>
        <dbReference type="SAM" id="Phobius"/>
    </source>
</evidence>
<protein>
    <submittedName>
        <fullName evidence="2">Uncharacterized protein</fullName>
    </submittedName>
</protein>
<dbReference type="AlphaFoldDB" id="A0A8H6FW38"/>
<dbReference type="EMBL" id="JACCJC010000022">
    <property type="protein sequence ID" value="KAF6235752.1"/>
    <property type="molecule type" value="Genomic_DNA"/>
</dbReference>
<sequence length="60" mass="6839">MDMMLILTPEPVLSILRDNLHILLALVAVLPTLVLVRTWFKAISLAVELFGRPRSPFPYH</sequence>
<gene>
    <name evidence="2" type="ORF">HO173_005947</name>
</gene>
<name>A0A8H6FW38_9LECA</name>
<evidence type="ECO:0000313" key="2">
    <source>
        <dbReference type="EMBL" id="KAF6235752.1"/>
    </source>
</evidence>
<proteinExistence type="predicted"/>
<dbReference type="GeneID" id="59287608"/>
<keyword evidence="1" id="KW-0472">Membrane</keyword>
<reference evidence="2 3" key="1">
    <citation type="journal article" date="2020" name="Genomics">
        <title>Complete, high-quality genomes from long-read metagenomic sequencing of two wolf lichen thalli reveals enigmatic genome architecture.</title>
        <authorList>
            <person name="McKenzie S.K."/>
            <person name="Walston R.F."/>
            <person name="Allen J.L."/>
        </authorList>
    </citation>
    <scope>NUCLEOTIDE SEQUENCE [LARGE SCALE GENOMIC DNA]</scope>
    <source>
        <strain evidence="2">WasteWater2</strain>
    </source>
</reference>
<feature type="transmembrane region" description="Helical" evidence="1">
    <location>
        <begin position="20"/>
        <end position="40"/>
    </location>
</feature>
<evidence type="ECO:0000313" key="3">
    <source>
        <dbReference type="Proteomes" id="UP000578531"/>
    </source>
</evidence>
<accession>A0A8H6FW38</accession>
<organism evidence="2 3">
    <name type="scientific">Letharia columbiana</name>
    <dbReference type="NCBI Taxonomy" id="112416"/>
    <lineage>
        <taxon>Eukaryota</taxon>
        <taxon>Fungi</taxon>
        <taxon>Dikarya</taxon>
        <taxon>Ascomycota</taxon>
        <taxon>Pezizomycotina</taxon>
        <taxon>Lecanoromycetes</taxon>
        <taxon>OSLEUM clade</taxon>
        <taxon>Lecanoromycetidae</taxon>
        <taxon>Lecanorales</taxon>
        <taxon>Lecanorineae</taxon>
        <taxon>Parmeliaceae</taxon>
        <taxon>Letharia</taxon>
    </lineage>
</organism>
<dbReference type="RefSeq" id="XP_037165119.1">
    <property type="nucleotide sequence ID" value="XM_037307859.1"/>
</dbReference>
<dbReference type="Proteomes" id="UP000578531">
    <property type="component" value="Unassembled WGS sequence"/>
</dbReference>